<evidence type="ECO:0000259" key="2">
    <source>
        <dbReference type="PROSITE" id="PS50006"/>
    </source>
</evidence>
<gene>
    <name evidence="3" type="ORF">RJT34_30499</name>
</gene>
<accession>A0AAN9ETH1</accession>
<reference evidence="3 4" key="1">
    <citation type="submission" date="2024-01" db="EMBL/GenBank/DDBJ databases">
        <title>The genomes of 5 underutilized Papilionoideae crops provide insights into root nodulation and disease resistance.</title>
        <authorList>
            <person name="Yuan L."/>
        </authorList>
    </citation>
    <scope>NUCLEOTIDE SEQUENCE [LARGE SCALE GENOMIC DNA]</scope>
    <source>
        <strain evidence="3">LY-2023</strain>
        <tissue evidence="3">Leaf</tissue>
    </source>
</reference>
<feature type="domain" description="FHA" evidence="2">
    <location>
        <begin position="614"/>
        <end position="670"/>
    </location>
</feature>
<proteinExistence type="predicted"/>
<feature type="compositionally biased region" description="Acidic residues" evidence="1">
    <location>
        <begin position="511"/>
        <end position="534"/>
    </location>
</feature>
<dbReference type="PANTHER" id="PTHR13233">
    <property type="entry name" value="MICROSPHERULE PROTEIN 1"/>
    <property type="match status" value="1"/>
</dbReference>
<evidence type="ECO:0000313" key="4">
    <source>
        <dbReference type="Proteomes" id="UP001359559"/>
    </source>
</evidence>
<evidence type="ECO:0000313" key="3">
    <source>
        <dbReference type="EMBL" id="KAK7262918.1"/>
    </source>
</evidence>
<dbReference type="EMBL" id="JAYKXN010000008">
    <property type="protein sequence ID" value="KAK7262918.1"/>
    <property type="molecule type" value="Genomic_DNA"/>
</dbReference>
<dbReference type="Pfam" id="PF13325">
    <property type="entry name" value="MCRS_N"/>
    <property type="match status" value="1"/>
</dbReference>
<dbReference type="SMART" id="SM00240">
    <property type="entry name" value="FHA"/>
    <property type="match status" value="1"/>
</dbReference>
<evidence type="ECO:0000256" key="1">
    <source>
        <dbReference type="SAM" id="MobiDB-lite"/>
    </source>
</evidence>
<feature type="compositionally biased region" description="Polar residues" evidence="1">
    <location>
        <begin position="301"/>
        <end position="317"/>
    </location>
</feature>
<name>A0AAN9ETH1_CLITE</name>
<feature type="region of interest" description="Disordered" evidence="1">
    <location>
        <begin position="505"/>
        <end position="536"/>
    </location>
</feature>
<dbReference type="GO" id="GO:0002151">
    <property type="term" value="F:G-quadruplex RNA binding"/>
    <property type="evidence" value="ECO:0007669"/>
    <property type="project" value="InterPro"/>
</dbReference>
<feature type="region of interest" description="Disordered" evidence="1">
    <location>
        <begin position="274"/>
        <end position="320"/>
    </location>
</feature>
<dbReference type="InterPro" id="IPR025999">
    <property type="entry name" value="MCRS_N"/>
</dbReference>
<dbReference type="AlphaFoldDB" id="A0AAN9ETH1"/>
<dbReference type="GO" id="GO:0031011">
    <property type="term" value="C:Ino80 complex"/>
    <property type="evidence" value="ECO:0007669"/>
    <property type="project" value="InterPro"/>
</dbReference>
<dbReference type="PANTHER" id="PTHR13233:SF17">
    <property type="entry name" value="FHA DOMAIN PROTEIN"/>
    <property type="match status" value="1"/>
</dbReference>
<dbReference type="GO" id="GO:0044545">
    <property type="term" value="C:NSL complex"/>
    <property type="evidence" value="ECO:0007669"/>
    <property type="project" value="TreeGrafter"/>
</dbReference>
<dbReference type="Gene3D" id="2.60.200.20">
    <property type="match status" value="1"/>
</dbReference>
<dbReference type="SUPFAM" id="SSF49879">
    <property type="entry name" value="SMAD/FHA domain"/>
    <property type="match status" value="1"/>
</dbReference>
<dbReference type="InterPro" id="IPR000253">
    <property type="entry name" value="FHA_dom"/>
</dbReference>
<dbReference type="GO" id="GO:0071339">
    <property type="term" value="C:MLL1 complex"/>
    <property type="evidence" value="ECO:0007669"/>
    <property type="project" value="InterPro"/>
</dbReference>
<dbReference type="InterPro" id="IPR008984">
    <property type="entry name" value="SMAD_FHA_dom_sf"/>
</dbReference>
<comment type="caution">
    <text evidence="3">The sequence shown here is derived from an EMBL/GenBank/DDBJ whole genome shotgun (WGS) entry which is preliminary data.</text>
</comment>
<protein>
    <recommendedName>
        <fullName evidence="2">FHA domain-containing protein</fullName>
    </recommendedName>
</protein>
<dbReference type="CDD" id="cd22687">
    <property type="entry name" value="FHA_MCRS1"/>
    <property type="match status" value="1"/>
</dbReference>
<dbReference type="Proteomes" id="UP001359559">
    <property type="component" value="Unassembled WGS sequence"/>
</dbReference>
<sequence>MDPVEDLPPWVPEDDLLLKNAVEAGASLESLAKGAVRFSRRYSVAELRDRWRSLLYDGDVSAAASVSMANLELSRANGSGAKEGSNEGVGGGKKKFQSLRKQFHAMRKRLRRYREGWESSNNAFCDDVGVERNGVGCEGNEGVLIEGNLGCDVGGLVVNSDSLVGYGVGVGSMMWKSIEGVSVPDLGVQVGVGSESHGSQGRRLLSHGELDNAGEDVADSLLDLPNSDGGIIFMDLDDGKDVTAVDKPCCDNVDSLLVSSSPCEIQGNNDEVGEVQKKDAEAKPALPSGSSSAGRLEVAANPSSSSHGDQNFVSDSGNDVGLSAAAQNPSAELSEVYMICVLNTEDPDVPCNEFIDVSIVASHRVALKPQPIVKEVGYLEPGTSNQRRNETERNVKKEDNLSHSFTARTVIQGLAANVNSCYTPVGVVPKAEIPGRNSIAAVSSNTVNVNVNPSDSRSVRVAMMPASDGHLKQEGIDAPASLEVYAHAKADEGKDLPKSEAKSISLNQEEGNVDDNDDDDDDDGNDNDDYDSDNEIPYFSDVETMILEMDLSPNDQDANAGREALRYQLEETRRTIMRLEQSTQSSSRRAIRSRGAFAVLYGRILKKYIKKSEVILGRATDDIPVDVDLSKEGRANKISRRQALIKMEANGSFIIKNLGKGSFFLNGKEVASGQVRGLGASSVIEIRGISLNFEINNKCVRKFLENENERRETAQ</sequence>
<dbReference type="Pfam" id="PF00498">
    <property type="entry name" value="FHA"/>
    <property type="match status" value="1"/>
</dbReference>
<organism evidence="3 4">
    <name type="scientific">Clitoria ternatea</name>
    <name type="common">Butterfly pea</name>
    <dbReference type="NCBI Taxonomy" id="43366"/>
    <lineage>
        <taxon>Eukaryota</taxon>
        <taxon>Viridiplantae</taxon>
        <taxon>Streptophyta</taxon>
        <taxon>Embryophyta</taxon>
        <taxon>Tracheophyta</taxon>
        <taxon>Spermatophyta</taxon>
        <taxon>Magnoliopsida</taxon>
        <taxon>eudicotyledons</taxon>
        <taxon>Gunneridae</taxon>
        <taxon>Pentapetalae</taxon>
        <taxon>rosids</taxon>
        <taxon>fabids</taxon>
        <taxon>Fabales</taxon>
        <taxon>Fabaceae</taxon>
        <taxon>Papilionoideae</taxon>
        <taxon>50 kb inversion clade</taxon>
        <taxon>NPAAA clade</taxon>
        <taxon>indigoferoid/millettioid clade</taxon>
        <taxon>Phaseoleae</taxon>
        <taxon>Clitoria</taxon>
    </lineage>
</organism>
<dbReference type="InterPro" id="IPR037912">
    <property type="entry name" value="MCRS1"/>
</dbReference>
<keyword evidence="4" id="KW-1185">Reference proteome</keyword>
<dbReference type="GO" id="GO:0045944">
    <property type="term" value="P:positive regulation of transcription by RNA polymerase II"/>
    <property type="evidence" value="ECO:0007669"/>
    <property type="project" value="TreeGrafter"/>
</dbReference>
<dbReference type="PROSITE" id="PS50006">
    <property type="entry name" value="FHA_DOMAIN"/>
    <property type="match status" value="1"/>
</dbReference>